<evidence type="ECO:0000313" key="1">
    <source>
        <dbReference type="EMBL" id="MBK1815039.1"/>
    </source>
</evidence>
<proteinExistence type="predicted"/>
<reference evidence="1" key="1">
    <citation type="submission" date="2021-01" db="EMBL/GenBank/DDBJ databases">
        <title>Modified the classification status of verrucomicrobia.</title>
        <authorList>
            <person name="Feng X."/>
        </authorList>
    </citation>
    <scope>NUCLEOTIDE SEQUENCE</scope>
    <source>
        <strain evidence="1">JCM 18052</strain>
    </source>
</reference>
<dbReference type="InterPro" id="IPR001611">
    <property type="entry name" value="Leu-rich_rpt"/>
</dbReference>
<dbReference type="NCBIfam" id="NF038076">
    <property type="entry name" value="fam_STM4015"/>
    <property type="match status" value="1"/>
</dbReference>
<evidence type="ECO:0000313" key="2">
    <source>
        <dbReference type="Proteomes" id="UP000600139"/>
    </source>
</evidence>
<dbReference type="EMBL" id="JAENIK010000004">
    <property type="protein sequence ID" value="MBK1815039.1"/>
    <property type="molecule type" value="Genomic_DNA"/>
</dbReference>
<dbReference type="AlphaFoldDB" id="A0A934R1H4"/>
<accession>A0A934R1H4</accession>
<dbReference type="Proteomes" id="UP000600139">
    <property type="component" value="Unassembled WGS sequence"/>
</dbReference>
<dbReference type="InterPro" id="IPR032675">
    <property type="entry name" value="LRR_dom_sf"/>
</dbReference>
<gene>
    <name evidence="1" type="ORF">JIN84_05395</name>
</gene>
<dbReference type="Gene3D" id="3.80.10.10">
    <property type="entry name" value="Ribonuclease Inhibitor"/>
    <property type="match status" value="1"/>
</dbReference>
<dbReference type="SUPFAM" id="SSF52047">
    <property type="entry name" value="RNI-like"/>
    <property type="match status" value="1"/>
</dbReference>
<name>A0A934R1H4_9BACT</name>
<comment type="caution">
    <text evidence="1">The sequence shown here is derived from an EMBL/GenBank/DDBJ whole genome shotgun (WGS) entry which is preliminary data.</text>
</comment>
<dbReference type="RefSeq" id="WP_200349985.1">
    <property type="nucleotide sequence ID" value="NZ_BAABHZ010000010.1"/>
</dbReference>
<dbReference type="InterPro" id="IPR047722">
    <property type="entry name" value="STM4015-like"/>
</dbReference>
<organism evidence="1 2">
    <name type="scientific">Luteolibacter yonseiensis</name>
    <dbReference type="NCBI Taxonomy" id="1144680"/>
    <lineage>
        <taxon>Bacteria</taxon>
        <taxon>Pseudomonadati</taxon>
        <taxon>Verrucomicrobiota</taxon>
        <taxon>Verrucomicrobiia</taxon>
        <taxon>Verrucomicrobiales</taxon>
        <taxon>Verrucomicrobiaceae</taxon>
        <taxon>Luteolibacter</taxon>
    </lineage>
</organism>
<keyword evidence="2" id="KW-1185">Reference proteome</keyword>
<dbReference type="Pfam" id="PF13516">
    <property type="entry name" value="LRR_6"/>
    <property type="match status" value="2"/>
</dbReference>
<protein>
    <submittedName>
        <fullName evidence="1">STM4015 family protein</fullName>
    </submittedName>
</protein>
<sequence length="308" mass="34342">MLNDSHLENWFGLPVEEASGDTRFQPSGAIYRFGYSYDAEESPLEHFQRYLESPEVADTVAIIFGMADEAGGETGQEAFLDLLESGRAKLPKLRGMFLGDITQEENEMSWIQQGDISRVLRIFPELEELRSRGQDGLAFQPCRHLGLKRLIIETGGMPKAVLHGIADSAFPELERLELWLGTDEYGFDGSLTDVLPLLNPEIFPKLKHLALGNSDIQNEIATALADSPILDKLESLDLSLGVMTDEGAAKLLDSPRVRNLKKLNLHRNFISESVANRFQSLGIEVDVDGQEKPDEYNGEIYRYVAVGE</sequence>